<reference evidence="2" key="1">
    <citation type="submission" date="2014-11" db="EMBL/GenBank/DDBJ databases">
        <authorList>
            <person name="Otto D Thomas"/>
            <person name="Naeem Raeece"/>
        </authorList>
    </citation>
    <scope>NUCLEOTIDE SEQUENCE</scope>
</reference>
<name>A0A0G4F0D9_9ALVE</name>
<evidence type="ECO:0000256" key="1">
    <source>
        <dbReference type="SAM" id="MobiDB-lite"/>
    </source>
</evidence>
<gene>
    <name evidence="2" type="ORF">Cvel_14382</name>
</gene>
<dbReference type="AlphaFoldDB" id="A0A0G4F0D9"/>
<dbReference type="VEuPathDB" id="CryptoDB:Cvel_14382"/>
<feature type="region of interest" description="Disordered" evidence="1">
    <location>
        <begin position="1"/>
        <end position="68"/>
    </location>
</feature>
<dbReference type="EMBL" id="CDMZ01000023">
    <property type="protein sequence ID" value="CEM04705.1"/>
    <property type="molecule type" value="Genomic_DNA"/>
</dbReference>
<organism evidence="2">
    <name type="scientific">Chromera velia CCMP2878</name>
    <dbReference type="NCBI Taxonomy" id="1169474"/>
    <lineage>
        <taxon>Eukaryota</taxon>
        <taxon>Sar</taxon>
        <taxon>Alveolata</taxon>
        <taxon>Colpodellida</taxon>
        <taxon>Chromeraceae</taxon>
        <taxon>Chromera</taxon>
    </lineage>
</organism>
<accession>A0A0G4F0D9</accession>
<sequence length="68" mass="7288">MGESSHPAGAYASPWTVPTTAVPGEPRSEPSPVVTAPAAECTPKRDILNDRGQDRQEGEIDHLPRHSE</sequence>
<evidence type="ECO:0000313" key="2">
    <source>
        <dbReference type="EMBL" id="CEM04705.1"/>
    </source>
</evidence>
<feature type="compositionally biased region" description="Basic and acidic residues" evidence="1">
    <location>
        <begin position="42"/>
        <end position="68"/>
    </location>
</feature>
<protein>
    <submittedName>
        <fullName evidence="2">Uncharacterized protein</fullName>
    </submittedName>
</protein>
<proteinExistence type="predicted"/>